<dbReference type="PANTHER" id="PTHR24346:SF51">
    <property type="entry name" value="PAS DOMAIN-CONTAINING SERINE_THREONINE-PROTEIN KINASE"/>
    <property type="match status" value="1"/>
</dbReference>
<dbReference type="EMBL" id="LR899009">
    <property type="protein sequence ID" value="CAD7077141.1"/>
    <property type="molecule type" value="Genomic_DNA"/>
</dbReference>
<keyword evidence="1 3" id="KW-0547">Nucleotide-binding</keyword>
<feature type="region of interest" description="Disordered" evidence="4">
    <location>
        <begin position="1236"/>
        <end position="1295"/>
    </location>
</feature>
<dbReference type="FunFam" id="3.30.200.20:FF:000314">
    <property type="entry name" value="Serine/threonine protein kinase"/>
    <property type="match status" value="1"/>
</dbReference>
<evidence type="ECO:0000259" key="6">
    <source>
        <dbReference type="PROSITE" id="PS50112"/>
    </source>
</evidence>
<sequence length="1486" mass="165313">MDRSGHQQATPPSSLVRWKAYVLKTSYSSEISSAKRKKLQQKTPSKWSALSTTKTKSLYVSFQSPSPTIARIRAGINRRSEALSACPDKSFEGNQSFPRISKRQLKRYEIDLATPMRKKFDNMDKIRVDGSNGLRFNLRRIKGCFTPAAGSPFNASIITSASDCLMRVPKSGINPNKAVFTMDSRTSQILIVNNNACQLLGYSSRELCSMQFSDLLTNKNKSHVCALAEGQLNSEDGTMVLLSGKVVEMNTKSNTKVAVSLWIRQIDQDGRCLAVAEPVERRVCQFVVDKNGIITSATTDALMIFQFESLHQFIDMEISVIIPAITLPDADNSVISKQVRKQKATGKTSDGISFPLCLLISHHDPESDTNDSGLSNANSGLYLITVWVFQNISGLIVIDEYGVIESCNHHFSMLMFGYAQSKILNQHITKLIPNFGQELEYLGMTRSRNATESSLDNESVTETDPICEKSFPKTEPEVRKVIQRPVSESIRHSIDFTKLDSDIIGSENSIEKLLTAQSMAEKANFIRGGGGSLSSSDQQSNLLKSVSADILTRENVENNKNAANIKNKTGNAVERRNSMMISEAIESTPDAGNVNENDLLTPVNDASNQYSISANLTPNNLEYNSSDIAAGLVSVGSFEDESKSNVGPTTPNFSESLPKCELESGLAALTSTPDVLCEPKLISYSDGKYKGEAIHSDGNVLDILYTISCQTLPCGRKAYCVWICRDPDTVYDLDDDIRHQNLTLTFNSITSTIENSLGQAIKNTAAQNCSRPNSVSLMSQFEDEEQISGEFSKYYTTLRQIGKGAYGYVKLAYRNSDHLLVVAKFILKEKLCPQQMILTEDKKEIPMEIYLLTTLKHPNIVTVYDVFENEKFFQLVMEKHGCGMDLFEFIDRRPMIDEKLGCFIFRQIANAVNYLHSLNVLHRDIKDENIIIDQNFHVKLIDFGSATFMEEGKLFSTFFGTTEYCSPEVLAGNKYAGPELEMWSLGVTLYVLMFFENPFLDVEETLRSELIMPHKVSANLENLLFSMLDKNPRTRCTMRQLMAHPWVNQEINPAVFDFAWTIPCDPLEANPEKYFSEQPMYSSATALSTTSPQDSLSLVDEDSMIDGDEVADDDKEEKINGQSRDDCFVYDKCDKSSSVQQQNIESSISSQLTSQMSAMAIDTSVESQHSQPHKSLMVHRRSSQRQHQPIQLHYQPPPSNPVETTTAGKTVNVMSYTTSTTQNQQQADATYLTTSTNANTCTTNSPVKTNINTKNTLTSDANNSTHSSSTSGNDRSDSSVKLLQGSFHPPQSTDVELSLQTDENRCEIGKVMCLSCSASNSAKNEAFEKISNSKMINSQSETHLCQPKKAASNSATPSPSRAISDFNSGDYTRCNMNLSCCSISQSPYHAKKTYDNKAMCCPEKMLLKAENTQLILSKSENNICEKKIREKFAIYDVVSLNDLNADDPFPHCKLNEISKVTKVLNDIHMDDSVDLRLIRNDSSSDV</sequence>
<evidence type="ECO:0000256" key="2">
    <source>
        <dbReference type="ARBA" id="ARBA00022840"/>
    </source>
</evidence>
<evidence type="ECO:0000256" key="3">
    <source>
        <dbReference type="PROSITE-ProRule" id="PRU10141"/>
    </source>
</evidence>
<dbReference type="GO" id="GO:0005524">
    <property type="term" value="F:ATP binding"/>
    <property type="evidence" value="ECO:0007669"/>
    <property type="project" value="UniProtKB-UniRule"/>
</dbReference>
<dbReference type="Pfam" id="PF13426">
    <property type="entry name" value="PAS_9"/>
    <property type="match status" value="2"/>
</dbReference>
<reference evidence="7 8" key="1">
    <citation type="submission" date="2020-11" db="EMBL/GenBank/DDBJ databases">
        <authorList>
            <person name="Wallbank WR R."/>
            <person name="Pardo Diaz C."/>
            <person name="Kozak K."/>
            <person name="Martin S."/>
            <person name="Jiggins C."/>
            <person name="Moest M."/>
            <person name="Warren A I."/>
            <person name="Generalovic N T."/>
            <person name="Byers J.R.P. K."/>
            <person name="Montejo-Kovacevich G."/>
            <person name="Yen C E."/>
        </authorList>
    </citation>
    <scope>NUCLEOTIDE SEQUENCE [LARGE SCALE GENOMIC DNA]</scope>
</reference>
<feature type="binding site" evidence="3">
    <location>
        <position position="828"/>
    </location>
    <ligand>
        <name>ATP</name>
        <dbReference type="ChEBI" id="CHEBI:30616"/>
    </ligand>
</feature>
<feature type="domain" description="Protein kinase" evidence="5">
    <location>
        <begin position="795"/>
        <end position="1047"/>
    </location>
</feature>
<dbReference type="SUPFAM" id="SSF55785">
    <property type="entry name" value="PYP-like sensor domain (PAS domain)"/>
    <property type="match status" value="1"/>
</dbReference>
<dbReference type="InterPro" id="IPR000719">
    <property type="entry name" value="Prot_kinase_dom"/>
</dbReference>
<protein>
    <recommendedName>
        <fullName evidence="9">PAS domain-containing serine/threonine-protein kinase</fullName>
    </recommendedName>
</protein>
<dbReference type="FunCoup" id="A0A7R8YP90">
    <property type="interactions" value="1716"/>
</dbReference>
<dbReference type="PANTHER" id="PTHR24346">
    <property type="entry name" value="MAP/MICROTUBULE AFFINITY-REGULATING KINASE"/>
    <property type="match status" value="1"/>
</dbReference>
<dbReference type="InParanoid" id="A0A7R8YP90"/>
<evidence type="ECO:0000256" key="1">
    <source>
        <dbReference type="ARBA" id="ARBA00022741"/>
    </source>
</evidence>
<dbReference type="SUPFAM" id="SSF56112">
    <property type="entry name" value="Protein kinase-like (PK-like)"/>
    <property type="match status" value="1"/>
</dbReference>
<name>A0A7R8YP90_HERIL</name>
<feature type="compositionally biased region" description="Polar residues" evidence="4">
    <location>
        <begin position="1351"/>
        <end position="1362"/>
    </location>
</feature>
<dbReference type="GO" id="GO:0035556">
    <property type="term" value="P:intracellular signal transduction"/>
    <property type="evidence" value="ECO:0007669"/>
    <property type="project" value="TreeGrafter"/>
</dbReference>
<feature type="compositionally biased region" description="Low complexity" evidence="4">
    <location>
        <begin position="1258"/>
        <end position="1273"/>
    </location>
</feature>
<dbReference type="FunFam" id="3.30.450.20:FF:000059">
    <property type="entry name" value="PAS domain containing serine/threonine kinase"/>
    <property type="match status" value="1"/>
</dbReference>
<dbReference type="Gene3D" id="3.30.200.20">
    <property type="entry name" value="Phosphorylase Kinase, domain 1"/>
    <property type="match status" value="1"/>
</dbReference>
<dbReference type="Proteomes" id="UP000594454">
    <property type="component" value="Chromosome 1"/>
</dbReference>
<keyword evidence="8" id="KW-1185">Reference proteome</keyword>
<dbReference type="Gene3D" id="3.30.450.20">
    <property type="entry name" value="PAS domain"/>
    <property type="match status" value="2"/>
</dbReference>
<evidence type="ECO:0000313" key="8">
    <source>
        <dbReference type="Proteomes" id="UP000594454"/>
    </source>
</evidence>
<dbReference type="GO" id="GO:0005829">
    <property type="term" value="C:cytosol"/>
    <property type="evidence" value="ECO:0007669"/>
    <property type="project" value="TreeGrafter"/>
</dbReference>
<dbReference type="InterPro" id="IPR035965">
    <property type="entry name" value="PAS-like_dom_sf"/>
</dbReference>
<dbReference type="Pfam" id="PF00069">
    <property type="entry name" value="Pkinase"/>
    <property type="match status" value="1"/>
</dbReference>
<dbReference type="PROSITE" id="PS50011">
    <property type="entry name" value="PROTEIN_KINASE_DOM"/>
    <property type="match status" value="1"/>
</dbReference>
<feature type="region of interest" description="Disordered" evidence="4">
    <location>
        <begin position="1341"/>
        <end position="1362"/>
    </location>
</feature>
<dbReference type="SMART" id="SM00220">
    <property type="entry name" value="S_TKc"/>
    <property type="match status" value="1"/>
</dbReference>
<dbReference type="OrthoDB" id="10252171at2759"/>
<evidence type="ECO:0008006" key="9">
    <source>
        <dbReference type="Google" id="ProtNLM"/>
    </source>
</evidence>
<feature type="region of interest" description="Disordered" evidence="4">
    <location>
        <begin position="1181"/>
        <end position="1206"/>
    </location>
</feature>
<dbReference type="GO" id="GO:0004674">
    <property type="term" value="F:protein serine/threonine kinase activity"/>
    <property type="evidence" value="ECO:0007669"/>
    <property type="project" value="TreeGrafter"/>
</dbReference>
<organism evidence="7 8">
    <name type="scientific">Hermetia illucens</name>
    <name type="common">Black soldier fly</name>
    <dbReference type="NCBI Taxonomy" id="343691"/>
    <lineage>
        <taxon>Eukaryota</taxon>
        <taxon>Metazoa</taxon>
        <taxon>Ecdysozoa</taxon>
        <taxon>Arthropoda</taxon>
        <taxon>Hexapoda</taxon>
        <taxon>Insecta</taxon>
        <taxon>Pterygota</taxon>
        <taxon>Neoptera</taxon>
        <taxon>Endopterygota</taxon>
        <taxon>Diptera</taxon>
        <taxon>Brachycera</taxon>
        <taxon>Stratiomyomorpha</taxon>
        <taxon>Stratiomyidae</taxon>
        <taxon>Hermetiinae</taxon>
        <taxon>Hermetia</taxon>
    </lineage>
</organism>
<dbReference type="FunFam" id="1.10.510.10:FF:000351">
    <property type="entry name" value="PAS domain-containing serine/threonine-protein kinase"/>
    <property type="match status" value="1"/>
</dbReference>
<evidence type="ECO:0000259" key="5">
    <source>
        <dbReference type="PROSITE" id="PS50011"/>
    </source>
</evidence>
<dbReference type="InterPro" id="IPR008271">
    <property type="entry name" value="Ser/Thr_kinase_AS"/>
</dbReference>
<keyword evidence="2 3" id="KW-0067">ATP-binding</keyword>
<dbReference type="Gene3D" id="1.10.510.10">
    <property type="entry name" value="Transferase(Phosphotransferase) domain 1"/>
    <property type="match status" value="1"/>
</dbReference>
<dbReference type="InterPro" id="IPR011009">
    <property type="entry name" value="Kinase-like_dom_sf"/>
</dbReference>
<evidence type="ECO:0000256" key="4">
    <source>
        <dbReference type="SAM" id="MobiDB-lite"/>
    </source>
</evidence>
<gene>
    <name evidence="7" type="ORF">HERILL_LOCUS514</name>
</gene>
<feature type="domain" description="PAS" evidence="6">
    <location>
        <begin position="179"/>
        <end position="235"/>
    </location>
</feature>
<dbReference type="PROSITE" id="PS50112">
    <property type="entry name" value="PAS"/>
    <property type="match status" value="1"/>
</dbReference>
<dbReference type="PROSITE" id="PS00108">
    <property type="entry name" value="PROTEIN_KINASE_ST"/>
    <property type="match status" value="1"/>
</dbReference>
<dbReference type="InterPro" id="IPR017441">
    <property type="entry name" value="Protein_kinase_ATP_BS"/>
</dbReference>
<feature type="compositionally biased region" description="Polar residues" evidence="4">
    <location>
        <begin position="1245"/>
        <end position="1257"/>
    </location>
</feature>
<dbReference type="GO" id="GO:0045719">
    <property type="term" value="P:negative regulation of glycogen biosynthetic process"/>
    <property type="evidence" value="ECO:0007669"/>
    <property type="project" value="TreeGrafter"/>
</dbReference>
<accession>A0A7R8YP90</accession>
<dbReference type="InterPro" id="IPR000014">
    <property type="entry name" value="PAS"/>
</dbReference>
<proteinExistence type="predicted"/>
<dbReference type="PROSITE" id="PS00107">
    <property type="entry name" value="PROTEIN_KINASE_ATP"/>
    <property type="match status" value="1"/>
</dbReference>
<evidence type="ECO:0000313" key="7">
    <source>
        <dbReference type="EMBL" id="CAD7077141.1"/>
    </source>
</evidence>
<dbReference type="GO" id="GO:0005634">
    <property type="term" value="C:nucleus"/>
    <property type="evidence" value="ECO:0007669"/>
    <property type="project" value="TreeGrafter"/>
</dbReference>